<keyword evidence="2" id="KW-1133">Transmembrane helix</keyword>
<evidence type="ECO:0000256" key="1">
    <source>
        <dbReference type="SAM" id="MobiDB-lite"/>
    </source>
</evidence>
<proteinExistence type="predicted"/>
<gene>
    <name evidence="3" type="ORF">CA606_20450</name>
</gene>
<keyword evidence="2" id="KW-0472">Membrane</keyword>
<evidence type="ECO:0000313" key="4">
    <source>
        <dbReference type="Proteomes" id="UP000217311"/>
    </source>
</evidence>
<organism evidence="3 4">
    <name type="scientific">Caulobacter vibrioides</name>
    <name type="common">Caulobacter crescentus</name>
    <dbReference type="NCBI Taxonomy" id="155892"/>
    <lineage>
        <taxon>Bacteria</taxon>
        <taxon>Pseudomonadati</taxon>
        <taxon>Pseudomonadota</taxon>
        <taxon>Alphaproteobacteria</taxon>
        <taxon>Caulobacterales</taxon>
        <taxon>Caulobacteraceae</taxon>
        <taxon>Caulobacter</taxon>
    </lineage>
</organism>
<dbReference type="EMBL" id="CP023315">
    <property type="protein sequence ID" value="AWC68692.1"/>
    <property type="molecule type" value="Genomic_DNA"/>
</dbReference>
<reference evidence="4" key="1">
    <citation type="submission" date="2017-09" db="EMBL/GenBank/DDBJ databases">
        <title>Genome evolution observed in wild isolates of Caulobacter crescentus.</title>
        <authorList>
            <person name="Ely B."/>
            <person name="Wilson K."/>
            <person name="Scott D."/>
        </authorList>
    </citation>
    <scope>NUCLEOTIDE SEQUENCE [LARGE SCALE GENOMIC DNA]</scope>
    <source>
        <strain evidence="4">CB13b1a</strain>
    </source>
</reference>
<dbReference type="AlphaFoldDB" id="A0A2S1B7Q8"/>
<accession>A0A2S1B7Q8</accession>
<keyword evidence="2" id="KW-0812">Transmembrane</keyword>
<feature type="transmembrane region" description="Helical" evidence="2">
    <location>
        <begin position="20"/>
        <end position="37"/>
    </location>
</feature>
<evidence type="ECO:0000313" key="3">
    <source>
        <dbReference type="EMBL" id="AWC68692.1"/>
    </source>
</evidence>
<evidence type="ECO:0000256" key="2">
    <source>
        <dbReference type="SAM" id="Phobius"/>
    </source>
</evidence>
<dbReference type="Proteomes" id="UP000217311">
    <property type="component" value="Chromosome"/>
</dbReference>
<name>A0A2S1B7Q8_CAUVI</name>
<protein>
    <submittedName>
        <fullName evidence="3">Uncharacterized protein</fullName>
    </submittedName>
</protein>
<feature type="region of interest" description="Disordered" evidence="1">
    <location>
        <begin position="1"/>
        <end position="21"/>
    </location>
</feature>
<sequence>MGLSGLARLDRPGGRNMNHGSSLGAVIGSVSALLLRARRTR</sequence>